<sequence>MKWIFRLVYLLVIGFITLIIFDYAAMKKNATYYEENAIPYLKENNMEEYIPHFMTANQVKDYLKKPIYHINYKQQEESLDFSIYHVQSEKSGYLAFFIHNVSMQLESKHIQIELNLKMEGDEKIIQGYYQLDINKLMPLIFLETKKDDLVHFHYENNESEK</sequence>
<evidence type="ECO:0000313" key="3">
    <source>
        <dbReference type="Proteomes" id="UP000032740"/>
    </source>
</evidence>
<protein>
    <submittedName>
        <fullName evidence="2">Uncharacterized protein</fullName>
    </submittedName>
</protein>
<reference evidence="2 3" key="1">
    <citation type="journal article" date="2013" name="J. Mol. Microbiol. Biotechnol.">
        <title>Analysis of the Complete Genomes of Acholeplasma brassicae , A. palmae and A. laidlawii and Their Comparison to the Obligate Parasites from ' Candidatus Phytoplasma'.</title>
        <authorList>
            <person name="Kube M."/>
            <person name="Siewert C."/>
            <person name="Migdoll A.M."/>
            <person name="Duduk B."/>
            <person name="Holz S."/>
            <person name="Rabus R."/>
            <person name="Seemuller E."/>
            <person name="Mitrovic J."/>
            <person name="Muller I."/>
            <person name="Buttner C."/>
            <person name="Reinhardt R."/>
        </authorList>
    </citation>
    <scope>NUCLEOTIDE SEQUENCE [LARGE SCALE GENOMIC DNA]</scope>
    <source>
        <strain evidence="2 3">J233</strain>
    </source>
</reference>
<keyword evidence="1" id="KW-1133">Transmembrane helix</keyword>
<dbReference type="RefSeq" id="WP_026660242.1">
    <property type="nucleotide sequence ID" value="NC_022538.1"/>
</dbReference>
<proteinExistence type="predicted"/>
<organism evidence="2 3">
    <name type="scientific">Alteracholeplasma palmae (strain ATCC 49389 / J233)</name>
    <name type="common">Acholeplasma palmae</name>
    <dbReference type="NCBI Taxonomy" id="1318466"/>
    <lineage>
        <taxon>Bacteria</taxon>
        <taxon>Bacillati</taxon>
        <taxon>Mycoplasmatota</taxon>
        <taxon>Mollicutes</taxon>
        <taxon>Acholeplasmatales</taxon>
        <taxon>Acholeplasmataceae</taxon>
        <taxon>Acholeplasma</taxon>
    </lineage>
</organism>
<keyword evidence="3" id="KW-1185">Reference proteome</keyword>
<dbReference type="KEGG" id="apal:BN85409350"/>
<name>U4KL65_ALTPJ</name>
<evidence type="ECO:0000313" key="2">
    <source>
        <dbReference type="EMBL" id="CCV64512.1"/>
    </source>
</evidence>
<dbReference type="AlphaFoldDB" id="U4KL65"/>
<evidence type="ECO:0000256" key="1">
    <source>
        <dbReference type="SAM" id="Phobius"/>
    </source>
</evidence>
<dbReference type="HOGENOM" id="CLU_1640088_0_0_14"/>
<keyword evidence="1" id="KW-0472">Membrane</keyword>
<dbReference type="EMBL" id="FO681347">
    <property type="protein sequence ID" value="CCV64512.1"/>
    <property type="molecule type" value="Genomic_DNA"/>
</dbReference>
<dbReference type="STRING" id="1318466.BN85409350"/>
<gene>
    <name evidence="2" type="ORF">BN85409350</name>
</gene>
<accession>U4KL65</accession>
<dbReference type="Proteomes" id="UP000032740">
    <property type="component" value="Chromosome"/>
</dbReference>
<keyword evidence="1" id="KW-0812">Transmembrane</keyword>
<feature type="transmembrane region" description="Helical" evidence="1">
    <location>
        <begin position="7"/>
        <end position="26"/>
    </location>
</feature>